<accession>A0ABN9S9W8</accession>
<name>A0ABN9S9W8_9DINO</name>
<gene>
    <name evidence="1" type="ORF">PCOR1329_LOCUS27865</name>
</gene>
<protein>
    <recommendedName>
        <fullName evidence="3">Type II protein arginine methyltransferase</fullName>
    </recommendedName>
</protein>
<keyword evidence="2" id="KW-1185">Reference proteome</keyword>
<organism evidence="1 2">
    <name type="scientific">Prorocentrum cordatum</name>
    <dbReference type="NCBI Taxonomy" id="2364126"/>
    <lineage>
        <taxon>Eukaryota</taxon>
        <taxon>Sar</taxon>
        <taxon>Alveolata</taxon>
        <taxon>Dinophyceae</taxon>
        <taxon>Prorocentrales</taxon>
        <taxon>Prorocentraceae</taxon>
        <taxon>Prorocentrum</taxon>
    </lineage>
</organism>
<proteinExistence type="predicted"/>
<evidence type="ECO:0000313" key="2">
    <source>
        <dbReference type="Proteomes" id="UP001189429"/>
    </source>
</evidence>
<sequence>MADFGVAPSDDDLGEALKKNNWKLMSAWGLAVLDHLQDADGPNDVPTADTGNRDRDGLLQTLSTIQRPGMSCTAHELMSTWSPRLLRYFEEYAEQPAYSAFTPSLRRHGSFDNFEVLGQAHEVNPSLVMLLHDTVEPSAGTPWRAEVERQGPGGPILSQAYVFSVFVLANMYSDMMKSAWEFGSTDLEVFEVGGGSGGLAWLAAHLSAFSPDHPELGFRTWTIFDIPHVAALQMWYLNKTLPVSCTLERICGAGLSAGSSTGAALELSPPPAGGGLVRLVDTSAREFWLYGQRMYDRSDPARSARRRVRVLVASWSWSETDASEFLWYANHVLSLCDFAIYTYSTWWDQNSTTRWKLDVITEQMEPMLGIVIQNGNEITKLFRRRE</sequence>
<evidence type="ECO:0008006" key="3">
    <source>
        <dbReference type="Google" id="ProtNLM"/>
    </source>
</evidence>
<reference evidence="1" key="1">
    <citation type="submission" date="2023-10" db="EMBL/GenBank/DDBJ databases">
        <authorList>
            <person name="Chen Y."/>
            <person name="Shah S."/>
            <person name="Dougan E. K."/>
            <person name="Thang M."/>
            <person name="Chan C."/>
        </authorList>
    </citation>
    <scope>NUCLEOTIDE SEQUENCE [LARGE SCALE GENOMIC DNA]</scope>
</reference>
<dbReference type="EMBL" id="CAUYUJ010010169">
    <property type="protein sequence ID" value="CAK0828708.1"/>
    <property type="molecule type" value="Genomic_DNA"/>
</dbReference>
<evidence type="ECO:0000313" key="1">
    <source>
        <dbReference type="EMBL" id="CAK0828708.1"/>
    </source>
</evidence>
<comment type="caution">
    <text evidence="1">The sequence shown here is derived from an EMBL/GenBank/DDBJ whole genome shotgun (WGS) entry which is preliminary data.</text>
</comment>
<dbReference type="Proteomes" id="UP001189429">
    <property type="component" value="Unassembled WGS sequence"/>
</dbReference>